<name>A0AAW2C0Y7_9ROSI</name>
<proteinExistence type="predicted"/>
<comment type="caution">
    <text evidence="2">The sequence shown here is derived from an EMBL/GenBank/DDBJ whole genome shotgun (WGS) entry which is preliminary data.</text>
</comment>
<dbReference type="Proteomes" id="UP001459277">
    <property type="component" value="Unassembled WGS sequence"/>
</dbReference>
<dbReference type="InterPro" id="IPR040256">
    <property type="entry name" value="At4g02000-like"/>
</dbReference>
<gene>
    <name evidence="2" type="ORF">SO802_026752</name>
</gene>
<evidence type="ECO:0000259" key="1">
    <source>
        <dbReference type="Pfam" id="PF14111"/>
    </source>
</evidence>
<evidence type="ECO:0000313" key="2">
    <source>
        <dbReference type="EMBL" id="KAK9991767.1"/>
    </source>
</evidence>
<dbReference type="AlphaFoldDB" id="A0AAW2C0Y7"/>
<reference evidence="2 3" key="1">
    <citation type="submission" date="2024-01" db="EMBL/GenBank/DDBJ databases">
        <title>A telomere-to-telomere, gap-free genome of sweet tea (Lithocarpus litseifolius).</title>
        <authorList>
            <person name="Zhou J."/>
        </authorList>
    </citation>
    <scope>NUCLEOTIDE SEQUENCE [LARGE SCALE GENOMIC DNA]</scope>
    <source>
        <strain evidence="2">Zhou-2022a</strain>
        <tissue evidence="2">Leaf</tissue>
    </source>
</reference>
<accession>A0AAW2C0Y7</accession>
<feature type="domain" description="DUF4283" evidence="1">
    <location>
        <begin position="62"/>
        <end position="143"/>
    </location>
</feature>
<dbReference type="PANTHER" id="PTHR31286">
    <property type="entry name" value="GLYCINE-RICH CELL WALL STRUCTURAL PROTEIN 1.8-LIKE"/>
    <property type="match status" value="1"/>
</dbReference>
<dbReference type="InterPro" id="IPR025558">
    <property type="entry name" value="DUF4283"/>
</dbReference>
<sequence length="187" mass="21007">MPSSRSYKDKLMGVVSGAYAQMCSFNDSFEDVTESDNEVNELAEGFAAVKLSKDIKSRIHSAWTNALIVKVFGCTVGYHFLHGRVLSIWRLSARVDWLDLGKDFFLFRFESKQDMDNMLAGGPWFIGGHYIAICVWEPYFRPSSVEEGFSGHIGVVDLLKMPLDQFSSNIDGNFLQRGGRFPPSTVT</sequence>
<dbReference type="EMBL" id="JAZDWU010000009">
    <property type="protein sequence ID" value="KAK9991767.1"/>
    <property type="molecule type" value="Genomic_DNA"/>
</dbReference>
<dbReference type="PANTHER" id="PTHR31286:SF99">
    <property type="entry name" value="DUF4283 DOMAIN-CONTAINING PROTEIN"/>
    <property type="match status" value="1"/>
</dbReference>
<organism evidence="2 3">
    <name type="scientific">Lithocarpus litseifolius</name>
    <dbReference type="NCBI Taxonomy" id="425828"/>
    <lineage>
        <taxon>Eukaryota</taxon>
        <taxon>Viridiplantae</taxon>
        <taxon>Streptophyta</taxon>
        <taxon>Embryophyta</taxon>
        <taxon>Tracheophyta</taxon>
        <taxon>Spermatophyta</taxon>
        <taxon>Magnoliopsida</taxon>
        <taxon>eudicotyledons</taxon>
        <taxon>Gunneridae</taxon>
        <taxon>Pentapetalae</taxon>
        <taxon>rosids</taxon>
        <taxon>fabids</taxon>
        <taxon>Fagales</taxon>
        <taxon>Fagaceae</taxon>
        <taxon>Lithocarpus</taxon>
    </lineage>
</organism>
<dbReference type="Pfam" id="PF14111">
    <property type="entry name" value="DUF4283"/>
    <property type="match status" value="1"/>
</dbReference>
<keyword evidence="3" id="KW-1185">Reference proteome</keyword>
<evidence type="ECO:0000313" key="3">
    <source>
        <dbReference type="Proteomes" id="UP001459277"/>
    </source>
</evidence>
<protein>
    <recommendedName>
        <fullName evidence="1">DUF4283 domain-containing protein</fullName>
    </recommendedName>
</protein>